<dbReference type="NCBIfam" id="TIGR02937">
    <property type="entry name" value="sigma70-ECF"/>
    <property type="match status" value="1"/>
</dbReference>
<sequence length="223" mass="24207">MSVVSIRHEQNGGSPVPDVSDVAEEFQAYVAARQRALVRTAYLLTGNLHEAEDLVQSALTRTFLAWHRIRDVQAVDAYVRRILVNEHSSWWRRAWRRVERSTDNLPERPAEPEPDLVDRDEMWALVCTLPPRQRAVVVLRFYEDLSPTEIADALGCSVGTVGSQTSRALATLRERYGAAHDTGSGGRPAGPPGPTGPAAPASPAPPAGSANRPAARSTGEKGA</sequence>
<dbReference type="SUPFAM" id="SSF88946">
    <property type="entry name" value="Sigma2 domain of RNA polymerase sigma factors"/>
    <property type="match status" value="1"/>
</dbReference>
<comment type="similarity">
    <text evidence="1">Belongs to the sigma-70 factor family. ECF subfamily.</text>
</comment>
<keyword evidence="4" id="KW-0238">DNA-binding</keyword>
<dbReference type="SUPFAM" id="SSF88659">
    <property type="entry name" value="Sigma3 and sigma4 domains of RNA polymerase sigma factors"/>
    <property type="match status" value="1"/>
</dbReference>
<dbReference type="PANTHER" id="PTHR43133">
    <property type="entry name" value="RNA POLYMERASE ECF-TYPE SIGMA FACTO"/>
    <property type="match status" value="1"/>
</dbReference>
<feature type="domain" description="RNA polymerase sigma-70 region 2" evidence="7">
    <location>
        <begin position="31"/>
        <end position="97"/>
    </location>
</feature>
<evidence type="ECO:0000256" key="5">
    <source>
        <dbReference type="ARBA" id="ARBA00023163"/>
    </source>
</evidence>
<dbReference type="InterPro" id="IPR014325">
    <property type="entry name" value="RNA_pol_sigma-E_actinobac"/>
</dbReference>
<dbReference type="InterPro" id="IPR013249">
    <property type="entry name" value="RNA_pol_sigma70_r4_t2"/>
</dbReference>
<dbReference type="InterPro" id="IPR013324">
    <property type="entry name" value="RNA_pol_sigma_r3/r4-like"/>
</dbReference>
<protein>
    <submittedName>
        <fullName evidence="9">RNA polymerase sigma-70 factor (Sigma-E family)</fullName>
    </submittedName>
</protein>
<dbReference type="GO" id="GO:0003677">
    <property type="term" value="F:DNA binding"/>
    <property type="evidence" value="ECO:0007669"/>
    <property type="project" value="UniProtKB-KW"/>
</dbReference>
<evidence type="ECO:0000313" key="10">
    <source>
        <dbReference type="Proteomes" id="UP000579605"/>
    </source>
</evidence>
<keyword evidence="3" id="KW-0731">Sigma factor</keyword>
<keyword evidence="5" id="KW-0804">Transcription</keyword>
<accession>A0A852ZJK7</accession>
<reference evidence="9 10" key="1">
    <citation type="submission" date="2020-07" db="EMBL/GenBank/DDBJ databases">
        <title>Sequencing the genomes of 1000 actinobacteria strains.</title>
        <authorList>
            <person name="Klenk H.-P."/>
        </authorList>
    </citation>
    <scope>NUCLEOTIDE SEQUENCE [LARGE SCALE GENOMIC DNA]</scope>
    <source>
        <strain evidence="9 10">DSM 18448</strain>
    </source>
</reference>
<dbReference type="NCBIfam" id="TIGR02983">
    <property type="entry name" value="SigE-fam_strep"/>
    <property type="match status" value="1"/>
</dbReference>
<dbReference type="GO" id="GO:0006352">
    <property type="term" value="P:DNA-templated transcription initiation"/>
    <property type="evidence" value="ECO:0007669"/>
    <property type="project" value="InterPro"/>
</dbReference>
<dbReference type="EMBL" id="JACBZH010000001">
    <property type="protein sequence ID" value="NYH91792.1"/>
    <property type="molecule type" value="Genomic_DNA"/>
</dbReference>
<dbReference type="InterPro" id="IPR007627">
    <property type="entry name" value="RNA_pol_sigma70_r2"/>
</dbReference>
<feature type="compositionally biased region" description="Low complexity" evidence="6">
    <location>
        <begin position="207"/>
        <end position="217"/>
    </location>
</feature>
<dbReference type="InterPro" id="IPR039425">
    <property type="entry name" value="RNA_pol_sigma-70-like"/>
</dbReference>
<evidence type="ECO:0000256" key="3">
    <source>
        <dbReference type="ARBA" id="ARBA00023082"/>
    </source>
</evidence>
<name>A0A852ZJK7_9ACTN</name>
<evidence type="ECO:0000259" key="7">
    <source>
        <dbReference type="Pfam" id="PF04542"/>
    </source>
</evidence>
<dbReference type="RefSeq" id="WP_179789316.1">
    <property type="nucleotide sequence ID" value="NZ_BAAARR010000001.1"/>
</dbReference>
<evidence type="ECO:0000256" key="6">
    <source>
        <dbReference type="SAM" id="MobiDB-lite"/>
    </source>
</evidence>
<evidence type="ECO:0000259" key="8">
    <source>
        <dbReference type="Pfam" id="PF08281"/>
    </source>
</evidence>
<proteinExistence type="inferred from homology"/>
<organism evidence="9 10">
    <name type="scientific">Actinopolymorpha rutila</name>
    <dbReference type="NCBI Taxonomy" id="446787"/>
    <lineage>
        <taxon>Bacteria</taxon>
        <taxon>Bacillati</taxon>
        <taxon>Actinomycetota</taxon>
        <taxon>Actinomycetes</taxon>
        <taxon>Propionibacteriales</taxon>
        <taxon>Actinopolymorphaceae</taxon>
        <taxon>Actinopolymorpha</taxon>
    </lineage>
</organism>
<evidence type="ECO:0000313" key="9">
    <source>
        <dbReference type="EMBL" id="NYH91792.1"/>
    </source>
</evidence>
<dbReference type="Pfam" id="PF04542">
    <property type="entry name" value="Sigma70_r2"/>
    <property type="match status" value="1"/>
</dbReference>
<evidence type="ECO:0000256" key="2">
    <source>
        <dbReference type="ARBA" id="ARBA00023015"/>
    </source>
</evidence>
<gene>
    <name evidence="9" type="ORF">F4554_004430</name>
</gene>
<dbReference type="PANTHER" id="PTHR43133:SF50">
    <property type="entry name" value="ECF RNA POLYMERASE SIGMA FACTOR SIGM"/>
    <property type="match status" value="1"/>
</dbReference>
<dbReference type="AlphaFoldDB" id="A0A852ZJK7"/>
<dbReference type="Proteomes" id="UP000579605">
    <property type="component" value="Unassembled WGS sequence"/>
</dbReference>
<feature type="region of interest" description="Disordered" evidence="6">
    <location>
        <begin position="178"/>
        <end position="223"/>
    </location>
</feature>
<dbReference type="InterPro" id="IPR013325">
    <property type="entry name" value="RNA_pol_sigma_r2"/>
</dbReference>
<dbReference type="Gene3D" id="1.10.1740.10">
    <property type="match status" value="1"/>
</dbReference>
<keyword evidence="2" id="KW-0805">Transcription regulation</keyword>
<feature type="compositionally biased region" description="Pro residues" evidence="6">
    <location>
        <begin position="189"/>
        <end position="206"/>
    </location>
</feature>
<evidence type="ECO:0000256" key="1">
    <source>
        <dbReference type="ARBA" id="ARBA00010641"/>
    </source>
</evidence>
<dbReference type="Gene3D" id="1.10.10.10">
    <property type="entry name" value="Winged helix-like DNA-binding domain superfamily/Winged helix DNA-binding domain"/>
    <property type="match status" value="1"/>
</dbReference>
<feature type="domain" description="RNA polymerase sigma factor 70 region 4 type 2" evidence="8">
    <location>
        <begin position="120"/>
        <end position="172"/>
    </location>
</feature>
<evidence type="ECO:0000256" key="4">
    <source>
        <dbReference type="ARBA" id="ARBA00023125"/>
    </source>
</evidence>
<comment type="caution">
    <text evidence="9">The sequence shown here is derived from an EMBL/GenBank/DDBJ whole genome shotgun (WGS) entry which is preliminary data.</text>
</comment>
<dbReference type="CDD" id="cd06171">
    <property type="entry name" value="Sigma70_r4"/>
    <property type="match status" value="1"/>
</dbReference>
<dbReference type="InterPro" id="IPR014284">
    <property type="entry name" value="RNA_pol_sigma-70_dom"/>
</dbReference>
<dbReference type="InterPro" id="IPR036388">
    <property type="entry name" value="WH-like_DNA-bd_sf"/>
</dbReference>
<keyword evidence="10" id="KW-1185">Reference proteome</keyword>
<dbReference type="Pfam" id="PF08281">
    <property type="entry name" value="Sigma70_r4_2"/>
    <property type="match status" value="1"/>
</dbReference>
<dbReference type="GO" id="GO:0016987">
    <property type="term" value="F:sigma factor activity"/>
    <property type="evidence" value="ECO:0007669"/>
    <property type="project" value="UniProtKB-KW"/>
</dbReference>